<feature type="region of interest" description="Disordered" evidence="1">
    <location>
        <begin position="120"/>
        <end position="163"/>
    </location>
</feature>
<sequence>MEFTIYVHIKNFVFCMLLVAHLVSCDDSDKKINLEDIERDNLISERRSQSKEVLEGQHTQHIRPPSIHGHAATNYKTQQEAEDVSTNDITYSHQPTAETQYENHHQNVLQYVTVQPQTVQYEDEKEYESQPQSPPAHYRPVHEEGRTYSAPSRHSLTSPIIPTASATPSPYLAQQPQYVYVQAGQSANQPSVQSNAVYDHKSQEEVRYAQSVSYDQQQDVDATYSQASQTETEQSDKGSITYEHQDHEGATYSPQPQYIQYVPYISQGPFPK</sequence>
<dbReference type="AlphaFoldDB" id="A0A9Q0MN30"/>
<protein>
    <submittedName>
        <fullName evidence="3">Uncharacterized protein</fullName>
    </submittedName>
</protein>
<reference evidence="3" key="1">
    <citation type="submission" date="2022-07" db="EMBL/GenBank/DDBJ databases">
        <authorList>
            <person name="Trinca V."/>
            <person name="Uliana J.V.C."/>
            <person name="Torres T.T."/>
            <person name="Ward R.J."/>
            <person name="Monesi N."/>
        </authorList>
    </citation>
    <scope>NUCLEOTIDE SEQUENCE</scope>
    <source>
        <strain evidence="3">HSMRA1968</strain>
        <tissue evidence="3">Whole embryos</tissue>
    </source>
</reference>
<feature type="region of interest" description="Disordered" evidence="1">
    <location>
        <begin position="221"/>
        <end position="258"/>
    </location>
</feature>
<gene>
    <name evidence="3" type="ORF">Bhyg_15613</name>
</gene>
<feature type="compositionally biased region" description="Polar residues" evidence="1">
    <location>
        <begin position="223"/>
        <end position="232"/>
    </location>
</feature>
<evidence type="ECO:0000256" key="1">
    <source>
        <dbReference type="SAM" id="MobiDB-lite"/>
    </source>
</evidence>
<evidence type="ECO:0000313" key="3">
    <source>
        <dbReference type="EMBL" id="KAJ6633257.1"/>
    </source>
</evidence>
<feature type="chain" id="PRO_5040117444" evidence="2">
    <location>
        <begin position="26"/>
        <end position="272"/>
    </location>
</feature>
<dbReference type="EMBL" id="WJQU01002130">
    <property type="protein sequence ID" value="KAJ6633257.1"/>
    <property type="molecule type" value="Genomic_DNA"/>
</dbReference>
<evidence type="ECO:0000313" key="4">
    <source>
        <dbReference type="Proteomes" id="UP001151699"/>
    </source>
</evidence>
<organism evidence="3 4">
    <name type="scientific">Pseudolycoriella hygida</name>
    <dbReference type="NCBI Taxonomy" id="35572"/>
    <lineage>
        <taxon>Eukaryota</taxon>
        <taxon>Metazoa</taxon>
        <taxon>Ecdysozoa</taxon>
        <taxon>Arthropoda</taxon>
        <taxon>Hexapoda</taxon>
        <taxon>Insecta</taxon>
        <taxon>Pterygota</taxon>
        <taxon>Neoptera</taxon>
        <taxon>Endopterygota</taxon>
        <taxon>Diptera</taxon>
        <taxon>Nematocera</taxon>
        <taxon>Sciaroidea</taxon>
        <taxon>Sciaridae</taxon>
        <taxon>Pseudolycoriella</taxon>
    </lineage>
</organism>
<evidence type="ECO:0000256" key="2">
    <source>
        <dbReference type="SAM" id="SignalP"/>
    </source>
</evidence>
<dbReference type="Proteomes" id="UP001151699">
    <property type="component" value="Unassembled WGS sequence"/>
</dbReference>
<keyword evidence="2" id="KW-0732">Signal</keyword>
<name>A0A9Q0MN30_9DIPT</name>
<feature type="compositionally biased region" description="Polar residues" evidence="1">
    <location>
        <begin position="149"/>
        <end position="163"/>
    </location>
</feature>
<comment type="caution">
    <text evidence="3">The sequence shown here is derived from an EMBL/GenBank/DDBJ whole genome shotgun (WGS) entry which is preliminary data.</text>
</comment>
<accession>A0A9Q0MN30</accession>
<dbReference type="OrthoDB" id="6776808at2759"/>
<proteinExistence type="predicted"/>
<feature type="signal peptide" evidence="2">
    <location>
        <begin position="1"/>
        <end position="25"/>
    </location>
</feature>
<keyword evidence="4" id="KW-1185">Reference proteome</keyword>